<keyword evidence="2" id="KW-0472">Membrane</keyword>
<comment type="caution">
    <text evidence="5">The sequence shown here is derived from an EMBL/GenBank/DDBJ whole genome shotgun (WGS) entry which is preliminary data.</text>
</comment>
<feature type="domain" description="Csf1 N-terminal" evidence="3">
    <location>
        <begin position="831"/>
        <end position="1134"/>
    </location>
</feature>
<keyword evidence="2" id="KW-0812">Transmembrane</keyword>
<feature type="region of interest" description="Disordered" evidence="1">
    <location>
        <begin position="344"/>
        <end position="370"/>
    </location>
</feature>
<evidence type="ECO:0008006" key="7">
    <source>
        <dbReference type="Google" id="ProtNLM"/>
    </source>
</evidence>
<evidence type="ECO:0000256" key="1">
    <source>
        <dbReference type="SAM" id="MobiDB-lite"/>
    </source>
</evidence>
<dbReference type="PANTHER" id="PTHR32085">
    <property type="entry name" value="PROTEIN CSF1"/>
    <property type="match status" value="1"/>
</dbReference>
<feature type="domain" description="Csf1 C-terminal region" evidence="4">
    <location>
        <begin position="1797"/>
        <end position="2986"/>
    </location>
</feature>
<dbReference type="OrthoDB" id="10051416at2759"/>
<proteinExistence type="predicted"/>
<keyword evidence="2" id="KW-1133">Transmembrane helix</keyword>
<dbReference type="InterPro" id="IPR056779">
    <property type="entry name" value="Csf1_C"/>
</dbReference>
<evidence type="ECO:0000313" key="5">
    <source>
        <dbReference type="EMBL" id="TID16697.1"/>
    </source>
</evidence>
<gene>
    <name evidence="5" type="ORF">CANINC_004149</name>
</gene>
<accession>A0A4T0WXA3</accession>
<dbReference type="EMBL" id="SELW01000641">
    <property type="protein sequence ID" value="TID16697.1"/>
    <property type="molecule type" value="Genomic_DNA"/>
</dbReference>
<dbReference type="InterPro" id="IPR048636">
    <property type="entry name" value="Csf1_N"/>
</dbReference>
<feature type="transmembrane region" description="Helical" evidence="2">
    <location>
        <begin position="20"/>
        <end position="40"/>
    </location>
</feature>
<feature type="region of interest" description="Disordered" evidence="1">
    <location>
        <begin position="166"/>
        <end position="220"/>
    </location>
</feature>
<evidence type="ECO:0000256" key="2">
    <source>
        <dbReference type="SAM" id="Phobius"/>
    </source>
</evidence>
<sequence>MDVTSSFVAKSVTSSANLNWVFLVNWIIAVFSAILFMFYLDRMLGILITFLVTKVFWRRRSRKLSVQSVKISFLGGRLFLKNMCIITKNELVMIHTCTITWQYWIRHVRKNQLYVQAEGLNDEANRLLPARFVVNIVGLESFIYNRSSAYDEIEKIINLENEKANLSNRTSSTSKKHDENTDSTLKHRNTQNESPQVETEKTNVKQSPSNSKMEETDWSSSSLDEMVEIKEVMDSTFLNFLPIEVKINKGALVLGNETTPQLYVASASGINGIIDATLPECKLDYYRTHYDFVFSSFNLHLKRNVSFKDMDSLEKEMLTRQQKNKTRKLFSMISGLEKSLRNIHAKSRPRVEQESSNQSSDTLNDDSDDEDDIWHGLERYLTRASTVDSAYSEFYDYEKQKLINQEYAKYSHILETEKCKLNYYYDSQGLIPYEYELNAEEIIPEPDIGNKGPPPRFGIDIVLSDATLTYGPWAENHRNAIQQLLFPTIYRHSAPMQKLQPGSRRQYISFDLSVQAEKELVLRIPHREASKDLDYLDKDVSTPRPFGWLDLKVGQGSIIEMSLALVTTENGTRNTLNAVFSNPEVLTSVNHDVFFKAEKHILNATIDFPLQWNSLAEWNFENISNGASLYLLREHVTLLTDLFGDFSSGEPTPYELFRPMLYHFTWKMYDYSFFLNINEQNIINNPLDSTINTYLTFRGGNLDFSVNIPITVVYKKSNTIDFNLSTEYFDLFIEHPASSTFANFLNTDEIGHSRNFTMDGSYTYYSLLEIDAVDTILMNCRCDDTTVKAYGFVVKYFMYLKDNYFGDTMHFQNLLEFRENYGKEETIHEGKRMKNETDFMFLFSVDNGCLVFPCHLYDCSSHLALHFDDLAIDVRNNNYYMDLQADFSEVRGRYIEECDEDDIIKNTISKVQFVPEIYIDDLSIHSIRLFGLPPTEPTYYCRWNFVTSSINIDSEPIFINALSRAGRSFVFGHADLENSMGLPVIPVTDILNLSFRCPSINVQVRRMDYCFKVNLDDIFFKLTDQPTPLYNSLINLTIQNISMECLLETEKLFALSTSLKMQNFVQKKNAYEFMKDQAMHLKKHDAPFHRTPFLIPEFAKDAKYYTGLNSLTSSIYLPDPPLPLTSQSIEMIIDGYPERIQRKLASLSSSYDDQDDDSNVDDYGHYVQFSSELEDFGVLKKLDPTCSYDNISIKLGELEIFVSPKLMFIAVDIVSNMIDFNMYSFLDELQSDFIAFYKYTQENIALRAKVECPIFTLKFSEQQVSKDFIFLGATDLTVAFSKESIQQKKSFNLYSVLKELNFDFVKDSHDTILLTLKNILLKHSTDVKSITTFDNEILSLYIDPVFLPGAAYVLLDYMGIAETAIERWNQLRKDINKAGIELLYDLSRGGIDYNISHDPPCITKPSYISGFSSHHIRLDGNWMIIPRLRHVLQNLPPDYIKNKNKMFSNRIWEAPVSAEDDVSAIFGNWRVWDNHKTKDNFILKKVFETVTKEKKSILKSAKFTFGTISLSINPFDKAMVISNTIFVFAEDVLSRNVKEMALPLLTTPIETAVDITWKMDSLAISMTKISLTFGELTEILDRLQKVKQKYLEELPSDTNSAASSIVSLKNVPIYESEPPKLITISFALAEYSCSLGVDKTVLSFYGQNSVFAGSLIQTDQILSCTMNSKTQYFGANFHVSTIPVLEVTCNGHDMSLVNTDSFKTGKSVLFFSNESTSISFLPDTKRLVKVITILMEHEYAIMKPVLEMLKNMNTDGVSGDSESCSDTDSDHNQSSYMASVIEKVQNKVFSSITCDVTISFKTAKTIFHVELISPFFLNYEVLGLEMSFRIGDFGAVFQCDMSHSKLQLGSQTKSFLIHYTESTADKVNWLVAMHEKEEAVEVLVRAAVGLIRLNFSQSNLIYMIERGQSDLRIADNNLTLLKKTISKYSSDSNTKTSASSCGIAKVVHMVFDIRISAINASVNVNGNKLHLDIYNPHVSLRTYDQSLKTFMPCGTVSLPSIRLAIALVNVHGISTLLDMCLLIELKNPETTTHKVQRLNLTSDFCRVVLSPHIVEELIEAYGDTMIVLDTVSNSPGARMGSEQCDENGEDSIDTILSFVSINIESNNFCVGWLFNEEEARNVVPGLIVGFEKTSFICATGAGKFQTQGMYLSTAHGFTPTTFYSSGSERNSENRAYFPQFDFIYTVERDEFKTNFKSQVTGDRVDFKFQTDILSIMEPIWNSVNILQERLTLVQHDIERKSQGKRRETVTGNFVDVKRKRSSRVITMSLYSKFDGASFFIYNSHIEIDGATPILNLQSPKISSVLKYTNDNNAAKKHAILLSAQILETHNKLSSQCSPIIEDLIRGCQHAMKQANKGARPRVESPSGSGLDFVRLSQKVDVNFTLKIEPQSLTLTCEPKANIEAEVGLEEIHLVVKTEQDFLSGVLTVKSMKSELKHVYSKVTSGSIKVHEVTVSSTVGRVNGARHISTLVKVTDIDAYVNIQQRQDLDLFRDFWVPNGLSLATRGPVKEMKKERTFASLMREVSMTTAFPWVVSLIIVRAEVKADLGSSLGTLTGYAENFHTLSIKSVNWDHNLKIQFDVLNLESVGRLSGSLLAHKVRMTSAISWKLHDEVLEIPLVLLAFGIGSLETNISLDYHPFFIFEIQKIGITTFNQRAKGVTDTLKSSISVQSMRAFMTALTASNFVDIYTIGLRIKQEIHLSYKQVLSDANIEPVDNTGDNFSNSATPAATFRRLISKLETHFDVDIGNTRVQIYPSNLLDSQALVIDIGRNRASFYQKTSDELLNRVLLDISNIKVSLSGFSEKRVEVGEVGEFVSSAMKTIDDNLFVFPSLKVGMKTIQDSESLVKYDFYCKFGGKVDIKWKIGSVYFIRQMWYSHATSLNERLVALRIFTSDEYDEENYKKNTLESVNLEERLKDVESDEKYVYIAIHEPDIETPQLKDLGSATPPLEWFGLHRDKFPNLTHQFVIIGLQKLIREVEEKYSQVLK</sequence>
<name>A0A4T0WXA3_9ASCO</name>
<evidence type="ECO:0000313" key="6">
    <source>
        <dbReference type="Proteomes" id="UP000307173"/>
    </source>
</evidence>
<evidence type="ECO:0000259" key="3">
    <source>
        <dbReference type="Pfam" id="PF21678"/>
    </source>
</evidence>
<feature type="domain" description="Csf1 N-terminal" evidence="3">
    <location>
        <begin position="34"/>
        <end position="825"/>
    </location>
</feature>
<evidence type="ECO:0000259" key="4">
    <source>
        <dbReference type="Pfam" id="PF25038"/>
    </source>
</evidence>
<dbReference type="GO" id="GO:0006113">
    <property type="term" value="P:fermentation"/>
    <property type="evidence" value="ECO:0007669"/>
    <property type="project" value="InterPro"/>
</dbReference>
<dbReference type="InterPro" id="IPR029636">
    <property type="entry name" value="Csf1"/>
</dbReference>
<organism evidence="5 6">
    <name type="scientific">Pichia inconspicua</name>
    <dbReference type="NCBI Taxonomy" id="52247"/>
    <lineage>
        <taxon>Eukaryota</taxon>
        <taxon>Fungi</taxon>
        <taxon>Dikarya</taxon>
        <taxon>Ascomycota</taxon>
        <taxon>Saccharomycotina</taxon>
        <taxon>Pichiomycetes</taxon>
        <taxon>Pichiales</taxon>
        <taxon>Pichiaceae</taxon>
        <taxon>Pichia</taxon>
    </lineage>
</organism>
<keyword evidence="6" id="KW-1185">Reference proteome</keyword>
<reference evidence="5 6" key="1">
    <citation type="journal article" date="2019" name="Front. Genet.">
        <title>Whole-Genome Sequencing of the Opportunistic Yeast Pathogen Candida inconspicua Uncovers Its Hybrid Origin.</title>
        <authorList>
            <person name="Mixao V."/>
            <person name="Hansen A.P."/>
            <person name="Saus E."/>
            <person name="Boekhout T."/>
            <person name="Lass-Florl C."/>
            <person name="Gabaldon T."/>
        </authorList>
    </citation>
    <scope>NUCLEOTIDE SEQUENCE [LARGE SCALE GENOMIC DNA]</scope>
    <source>
        <strain evidence="5 6">CBS 180</strain>
    </source>
</reference>
<dbReference type="Pfam" id="PF21678">
    <property type="entry name" value="Csf1_N"/>
    <property type="match status" value="2"/>
</dbReference>
<dbReference type="Proteomes" id="UP000307173">
    <property type="component" value="Unassembled WGS sequence"/>
</dbReference>
<dbReference type="GO" id="GO:0016020">
    <property type="term" value="C:membrane"/>
    <property type="evidence" value="ECO:0007669"/>
    <property type="project" value="InterPro"/>
</dbReference>
<dbReference type="Pfam" id="PF25038">
    <property type="entry name" value="Csf1_C"/>
    <property type="match status" value="1"/>
</dbReference>
<protein>
    <recommendedName>
        <fullName evidence="7">Protein CSF1</fullName>
    </recommendedName>
</protein>
<dbReference type="PANTHER" id="PTHR32085:SF3">
    <property type="entry name" value="PROTEIN CSF1"/>
    <property type="match status" value="1"/>
</dbReference>